<dbReference type="Proteomes" id="UP000199645">
    <property type="component" value="Unassembled WGS sequence"/>
</dbReference>
<feature type="region of interest" description="Disordered" evidence="1">
    <location>
        <begin position="61"/>
        <end position="86"/>
    </location>
</feature>
<feature type="region of interest" description="Disordered" evidence="1">
    <location>
        <begin position="334"/>
        <end position="457"/>
    </location>
</feature>
<feature type="compositionally biased region" description="Pro residues" evidence="1">
    <location>
        <begin position="196"/>
        <end position="212"/>
    </location>
</feature>
<feature type="compositionally biased region" description="Basic residues" evidence="1">
    <location>
        <begin position="563"/>
        <end position="574"/>
    </location>
</feature>
<feature type="region of interest" description="Disordered" evidence="1">
    <location>
        <begin position="469"/>
        <end position="633"/>
    </location>
</feature>
<dbReference type="AlphaFoldDB" id="A0A1I2D8R2"/>
<feature type="region of interest" description="Disordered" evidence="1">
    <location>
        <begin position="1"/>
        <end position="22"/>
    </location>
</feature>
<evidence type="ECO:0000256" key="1">
    <source>
        <dbReference type="SAM" id="MobiDB-lite"/>
    </source>
</evidence>
<feature type="compositionally biased region" description="Low complexity" evidence="1">
    <location>
        <begin position="603"/>
        <end position="621"/>
    </location>
</feature>
<feature type="region of interest" description="Disordered" evidence="1">
    <location>
        <begin position="139"/>
        <end position="230"/>
    </location>
</feature>
<proteinExistence type="predicted"/>
<accession>A0A1I2D8R2</accession>
<feature type="compositionally biased region" description="Low complexity" evidence="1">
    <location>
        <begin position="493"/>
        <end position="515"/>
    </location>
</feature>
<dbReference type="EMBL" id="FONV01000003">
    <property type="protein sequence ID" value="SFE76493.1"/>
    <property type="molecule type" value="Genomic_DNA"/>
</dbReference>
<evidence type="ECO:0000313" key="3">
    <source>
        <dbReference type="Proteomes" id="UP000199645"/>
    </source>
</evidence>
<protein>
    <submittedName>
        <fullName evidence="2">Uncharacterized protein</fullName>
    </submittedName>
</protein>
<reference evidence="2 3" key="1">
    <citation type="submission" date="2016-10" db="EMBL/GenBank/DDBJ databases">
        <authorList>
            <person name="de Groot N.N."/>
        </authorList>
    </citation>
    <scope>NUCLEOTIDE SEQUENCE [LARGE SCALE GENOMIC DNA]</scope>
    <source>
        <strain evidence="2 3">DSM 43019</strain>
    </source>
</reference>
<feature type="compositionally biased region" description="Low complexity" evidence="1">
    <location>
        <begin position="213"/>
        <end position="225"/>
    </location>
</feature>
<gene>
    <name evidence="2" type="ORF">SAMN05421541_103461</name>
</gene>
<name>A0A1I2D8R2_9ACTN</name>
<evidence type="ECO:0000313" key="2">
    <source>
        <dbReference type="EMBL" id="SFE76493.1"/>
    </source>
</evidence>
<feature type="compositionally biased region" description="Pro residues" evidence="1">
    <location>
        <begin position="516"/>
        <end position="562"/>
    </location>
</feature>
<feature type="compositionally biased region" description="Low complexity" evidence="1">
    <location>
        <begin position="575"/>
        <end position="585"/>
    </location>
</feature>
<keyword evidence="3" id="KW-1185">Reference proteome</keyword>
<dbReference type="STRING" id="35752.SAMN05421541_103461"/>
<feature type="compositionally biased region" description="Basic residues" evidence="1">
    <location>
        <begin position="469"/>
        <end position="479"/>
    </location>
</feature>
<feature type="compositionally biased region" description="Low complexity" evidence="1">
    <location>
        <begin position="368"/>
        <end position="383"/>
    </location>
</feature>
<feature type="compositionally biased region" description="Low complexity" evidence="1">
    <location>
        <begin position="186"/>
        <end position="195"/>
    </location>
</feature>
<sequence length="633" mass="66653">MARHPLSLLHRLRPAAPGSTSPVRRRLTTLLSVRLPPARPSRDPFPVPLYWARPLAAAPSARRRLPPRRECPPAPRRAGRRLLSAASQGVSRRGELLLSVLSRAVLEALMGLSRGLFRPGGPRWGRRATPRWALGDLARSVRHQVRPGRAGPPRTSRLSGAFRAVPGPGRPTARKAPPSGRPLPGAPSRALIRAAPPRPDPPPTRPDRPSPAPRRAGPSSPALLPADPPAPGLLPASLHIGDLPPAGLPTPGQLLVGLLTPGPVLVGPLTRGLVPVGPLTRGLVPAGLTPILVPAGPLTPGLLLAGLTPGLVPAGLPILRLALANPAFRSQRPVWQEPVARPSPGPLRGEQPFRGRPPAGPSTRGRRPTGLPSPGLPLAGPAPGDLPPAGLPLPGLVSPGPGRPPQDPRPSDREPRGLSTGAARLLERVLPSDRCPPGRPDSLPDLPGPARADRCGERFPCRHRPARCRRHRTTARTRGHALLTDGRRRERAAPPTTRRAPPRATDPGCRPTRPVCGPPPGTRPVCGPPPGTRPVCGPPPRTRPVCGPPPRTRPVCGPPPGTRPRRVGRPRRPAPGRWAAPARPRAPAHRGSSAKVAPAAMHRPIPACRRTAPATRLPTRTIPHRESPPAPSA</sequence>
<organism evidence="2 3">
    <name type="scientific">Actinoplanes philippinensis</name>
    <dbReference type="NCBI Taxonomy" id="35752"/>
    <lineage>
        <taxon>Bacteria</taxon>
        <taxon>Bacillati</taxon>
        <taxon>Actinomycetota</taxon>
        <taxon>Actinomycetes</taxon>
        <taxon>Micromonosporales</taxon>
        <taxon>Micromonosporaceae</taxon>
        <taxon>Actinoplanes</taxon>
    </lineage>
</organism>